<dbReference type="HOGENOM" id="CLU_011148_0_0_1"/>
<dbReference type="RefSeq" id="XP_007372560.1">
    <property type="nucleotide sequence ID" value="XM_007372498.1"/>
</dbReference>
<accession>G3AG09</accession>
<dbReference type="GeneID" id="18869728"/>
<dbReference type="OMA" id="YIMLRPL"/>
<dbReference type="Gene3D" id="2.60.120.330">
    <property type="entry name" value="B-lactam Antibiotic, Isopenicillin N Synthase, Chain"/>
    <property type="match status" value="1"/>
</dbReference>
<dbReference type="STRING" id="619300.G3AG09"/>
<gene>
    <name evidence="1" type="ORF">SPAPADRAFT_133205</name>
</gene>
<dbReference type="InterPro" id="IPR027443">
    <property type="entry name" value="IPNS-like_sf"/>
</dbReference>
<dbReference type="PANTHER" id="PTHR30613:SF1">
    <property type="entry name" value="DUF1479 DOMAIN PROTEIN (AFU_ORTHOLOGUE AFUA_5G09280)"/>
    <property type="match status" value="1"/>
</dbReference>
<keyword evidence="2" id="KW-1185">Reference proteome</keyword>
<proteinExistence type="predicted"/>
<dbReference type="SUPFAM" id="SSF51197">
    <property type="entry name" value="Clavaminate synthase-like"/>
    <property type="match status" value="1"/>
</dbReference>
<evidence type="ECO:0000313" key="1">
    <source>
        <dbReference type="EMBL" id="EGW35148.1"/>
    </source>
</evidence>
<dbReference type="Proteomes" id="UP000000709">
    <property type="component" value="Unassembled WGS sequence"/>
</dbReference>
<evidence type="ECO:0008006" key="3">
    <source>
        <dbReference type="Google" id="ProtNLM"/>
    </source>
</evidence>
<dbReference type="AlphaFoldDB" id="G3AG09"/>
<evidence type="ECO:0000313" key="2">
    <source>
        <dbReference type="Proteomes" id="UP000000709"/>
    </source>
</evidence>
<dbReference type="KEGG" id="spaa:SPAPADRAFT_133205"/>
<dbReference type="EMBL" id="GL996499">
    <property type="protein sequence ID" value="EGW35148.1"/>
    <property type="molecule type" value="Genomic_DNA"/>
</dbReference>
<dbReference type="InterPro" id="IPR010856">
    <property type="entry name" value="Gig2-like"/>
</dbReference>
<dbReference type="eggNOG" id="ENOG502QRVA">
    <property type="taxonomic scope" value="Eukaryota"/>
</dbReference>
<dbReference type="OrthoDB" id="8249012at2759"/>
<dbReference type="InParanoid" id="G3AG09"/>
<sequence length="466" mass="53455">MSPSKLTDNTEPVDLESRFVQVKQRLIKPENVEKVTESWKKLLIEIESEFARIAKAGPSYVPRCDFASIKDQKLPKDISDLFKQRGVVMIDNVIDEQQIDIWFNELVDFCKEHPETAGYTFPNPTAWYNVFWTKPQSEARFHPNMKKLVATMAQEFYVENKSTLLDLDTQIVYGDRIRIREPGASATLPLHLDSSSIERWEDKEYSKVYEQIFSGNWEDWDPFKLDNRAHANENLYEHIHEGKSTICSAFRTLQGWLALSNNKSGEGTLRMLPNIKLSMAYIMLRPFFWKDPESGDINDYEIDLSTPKFPGAVPSTGQLFLQDFYHHLHQGVISIPDVKKGSFVYWHCDIPHEVDREHNGDGPSSVFYYGQCPLSVINIKTLLDTKQAFLNNVSPEDYRSQLSEDDKKKEFQGGDIAHLQDDPDAKRSMGLLPFEITDSLTEGQVKVRQIANEALANGSVDVSNYI</sequence>
<organism evidence="2">
    <name type="scientific">Spathaspora passalidarum (strain NRRL Y-27907 / 11-Y1)</name>
    <dbReference type="NCBI Taxonomy" id="619300"/>
    <lineage>
        <taxon>Eukaryota</taxon>
        <taxon>Fungi</taxon>
        <taxon>Dikarya</taxon>
        <taxon>Ascomycota</taxon>
        <taxon>Saccharomycotina</taxon>
        <taxon>Pichiomycetes</taxon>
        <taxon>Debaryomycetaceae</taxon>
        <taxon>Spathaspora</taxon>
    </lineage>
</organism>
<name>G3AG09_SPAPN</name>
<dbReference type="Pfam" id="PF07350">
    <property type="entry name" value="Gig2-like"/>
    <property type="match status" value="1"/>
</dbReference>
<protein>
    <recommendedName>
        <fullName evidence="3">DUF1479-domain-containing protein</fullName>
    </recommendedName>
</protein>
<reference evidence="1 2" key="1">
    <citation type="journal article" date="2011" name="Proc. Natl. Acad. Sci. U.S.A.">
        <title>Comparative genomics of xylose-fermenting fungi for enhanced biofuel production.</title>
        <authorList>
            <person name="Wohlbach D.J."/>
            <person name="Kuo A."/>
            <person name="Sato T.K."/>
            <person name="Potts K.M."/>
            <person name="Salamov A.A."/>
            <person name="LaButti K.M."/>
            <person name="Sun H."/>
            <person name="Clum A."/>
            <person name="Pangilinan J.L."/>
            <person name="Lindquist E.A."/>
            <person name="Lucas S."/>
            <person name="Lapidus A."/>
            <person name="Jin M."/>
            <person name="Gunawan C."/>
            <person name="Balan V."/>
            <person name="Dale B.E."/>
            <person name="Jeffries T.W."/>
            <person name="Zinkel R."/>
            <person name="Barry K.W."/>
            <person name="Grigoriev I.V."/>
            <person name="Gasch A.P."/>
        </authorList>
    </citation>
    <scope>NUCLEOTIDE SEQUENCE [LARGE SCALE GENOMIC DNA]</scope>
    <source>
        <strain evidence="2">NRRL Y-27907 / 11-Y1</strain>
    </source>
</reference>
<dbReference type="PANTHER" id="PTHR30613">
    <property type="entry name" value="UNCHARACTERIZED PROTEIN YBIU-RELATED"/>
    <property type="match status" value="1"/>
</dbReference>